<reference evidence="1 2" key="1">
    <citation type="journal article" date="2018" name="PLoS Genet.">
        <title>Population sequencing reveals clonal diversity and ancestral inbreeding in the grapevine cultivar Chardonnay.</title>
        <authorList>
            <person name="Roach M.J."/>
            <person name="Johnson D.L."/>
            <person name="Bohlmann J."/>
            <person name="van Vuuren H.J."/>
            <person name="Jones S.J."/>
            <person name="Pretorius I.S."/>
            <person name="Schmidt S.A."/>
            <person name="Borneman A.R."/>
        </authorList>
    </citation>
    <scope>NUCLEOTIDE SEQUENCE [LARGE SCALE GENOMIC DNA]</scope>
    <source>
        <strain evidence="2">cv. Chardonnay</strain>
        <tissue evidence="1">Leaf</tissue>
    </source>
</reference>
<gene>
    <name evidence="1" type="primary">EJ2_0</name>
    <name evidence="1" type="ORF">CK203_016556</name>
</gene>
<dbReference type="EMBL" id="QGNW01000069">
    <property type="protein sequence ID" value="RVX02618.1"/>
    <property type="molecule type" value="Genomic_DNA"/>
</dbReference>
<dbReference type="Proteomes" id="UP000288805">
    <property type="component" value="Unassembled WGS sequence"/>
</dbReference>
<evidence type="ECO:0000313" key="2">
    <source>
        <dbReference type="Proteomes" id="UP000288805"/>
    </source>
</evidence>
<proteinExistence type="predicted"/>
<sequence length="114" mass="12999">MLDQLSDLQRKEQILMEANNALRRKENLNPSAFSSGLEFLQLSNLMQKVAWDQHGKLPHIIYHIIAKPVQSEDFFEPLQCDSTLQIGYNPVLRVEMNGASTTQNVNGFIPGWMV</sequence>
<name>A0A438J0X5_VITVI</name>
<protein>
    <submittedName>
        <fullName evidence="1">MADS-box protein EJ2</fullName>
    </submittedName>
</protein>
<evidence type="ECO:0000313" key="1">
    <source>
        <dbReference type="EMBL" id="RVX02618.1"/>
    </source>
</evidence>
<organism evidence="1 2">
    <name type="scientific">Vitis vinifera</name>
    <name type="common">Grape</name>
    <dbReference type="NCBI Taxonomy" id="29760"/>
    <lineage>
        <taxon>Eukaryota</taxon>
        <taxon>Viridiplantae</taxon>
        <taxon>Streptophyta</taxon>
        <taxon>Embryophyta</taxon>
        <taxon>Tracheophyta</taxon>
        <taxon>Spermatophyta</taxon>
        <taxon>Magnoliopsida</taxon>
        <taxon>eudicotyledons</taxon>
        <taxon>Gunneridae</taxon>
        <taxon>Pentapetalae</taxon>
        <taxon>rosids</taxon>
        <taxon>Vitales</taxon>
        <taxon>Vitaceae</taxon>
        <taxon>Viteae</taxon>
        <taxon>Vitis</taxon>
    </lineage>
</organism>
<accession>A0A438J0X5</accession>
<dbReference type="AlphaFoldDB" id="A0A438J0X5"/>
<comment type="caution">
    <text evidence="1">The sequence shown here is derived from an EMBL/GenBank/DDBJ whole genome shotgun (WGS) entry which is preliminary data.</text>
</comment>